<dbReference type="AlphaFoldDB" id="A0A8H3W7N8"/>
<proteinExistence type="predicted"/>
<comment type="caution">
    <text evidence="1">The sequence shown here is derived from an EMBL/GenBank/DDBJ whole genome shotgun (WGS) entry which is preliminary data.</text>
</comment>
<evidence type="ECO:0000313" key="2">
    <source>
        <dbReference type="Proteomes" id="UP000434172"/>
    </source>
</evidence>
<dbReference type="OrthoDB" id="4851359at2759"/>
<gene>
    <name evidence="1" type="ORF">GQ607_013062</name>
</gene>
<keyword evidence="2" id="KW-1185">Reference proteome</keyword>
<protein>
    <submittedName>
        <fullName evidence="1">Uncharacterized protein</fullName>
    </submittedName>
</protein>
<dbReference type="EMBL" id="WOWK01000092">
    <property type="protein sequence ID" value="KAF0319697.1"/>
    <property type="molecule type" value="Genomic_DNA"/>
</dbReference>
<name>A0A8H3W7N8_9PEZI</name>
<reference evidence="1 2" key="1">
    <citation type="submission" date="2019-12" db="EMBL/GenBank/DDBJ databases">
        <title>A genome sequence resource for the geographically widespread anthracnose pathogen Colletotrichum asianum.</title>
        <authorList>
            <person name="Meng Y."/>
        </authorList>
    </citation>
    <scope>NUCLEOTIDE SEQUENCE [LARGE SCALE GENOMIC DNA]</scope>
    <source>
        <strain evidence="1 2">ICMP 18580</strain>
    </source>
</reference>
<evidence type="ECO:0000313" key="1">
    <source>
        <dbReference type="EMBL" id="KAF0319697.1"/>
    </source>
</evidence>
<sequence>MAHRPALEEIGIVDGLTIASKARTPMFRAKVQNTMSRTRDLIFVNHKLNWLLYMWTGAVNDFVTWAHGNPAMACAEQQNGWDYGVYAIRFAECLATGQAVTDAIDGTLERKCLMNAILVTWAGTLHPEEILAIRCPLTATPADKLRQFQPLPTEAQLSPVPLCQKL</sequence>
<organism evidence="1 2">
    <name type="scientific">Colletotrichum asianum</name>
    <dbReference type="NCBI Taxonomy" id="702518"/>
    <lineage>
        <taxon>Eukaryota</taxon>
        <taxon>Fungi</taxon>
        <taxon>Dikarya</taxon>
        <taxon>Ascomycota</taxon>
        <taxon>Pezizomycotina</taxon>
        <taxon>Sordariomycetes</taxon>
        <taxon>Hypocreomycetidae</taxon>
        <taxon>Glomerellales</taxon>
        <taxon>Glomerellaceae</taxon>
        <taxon>Colletotrichum</taxon>
        <taxon>Colletotrichum gloeosporioides species complex</taxon>
    </lineage>
</organism>
<dbReference type="Proteomes" id="UP000434172">
    <property type="component" value="Unassembled WGS sequence"/>
</dbReference>
<accession>A0A8H3W7N8</accession>
<dbReference type="InterPro" id="IPR038765">
    <property type="entry name" value="Papain-like_cys_pep_sf"/>
</dbReference>
<dbReference type="SUPFAM" id="SSF54001">
    <property type="entry name" value="Cysteine proteinases"/>
    <property type="match status" value="1"/>
</dbReference>